<keyword evidence="1" id="KW-0808">Transferase</keyword>
<dbReference type="SUPFAM" id="SSF55729">
    <property type="entry name" value="Acyl-CoA N-acyltransferases (Nat)"/>
    <property type="match status" value="1"/>
</dbReference>
<evidence type="ECO:0000256" key="2">
    <source>
        <dbReference type="ARBA" id="ARBA00023315"/>
    </source>
</evidence>
<dbReference type="GeneID" id="85496780"/>
<protein>
    <recommendedName>
        <fullName evidence="3">N-acetyltransferase domain-containing protein</fullName>
    </recommendedName>
</protein>
<evidence type="ECO:0000313" key="5">
    <source>
        <dbReference type="Proteomes" id="UP001233271"/>
    </source>
</evidence>
<gene>
    <name evidence="4" type="ORF">CcaverHIS019_0505380</name>
</gene>
<keyword evidence="5" id="KW-1185">Reference proteome</keyword>
<evidence type="ECO:0000313" key="4">
    <source>
        <dbReference type="EMBL" id="BEI92910.1"/>
    </source>
</evidence>
<dbReference type="PROSITE" id="PS51186">
    <property type="entry name" value="GNAT"/>
    <property type="match status" value="1"/>
</dbReference>
<evidence type="ECO:0000256" key="1">
    <source>
        <dbReference type="ARBA" id="ARBA00022679"/>
    </source>
</evidence>
<feature type="domain" description="N-acetyltransferase" evidence="3">
    <location>
        <begin position="2"/>
        <end position="157"/>
    </location>
</feature>
<dbReference type="GO" id="GO:0016747">
    <property type="term" value="F:acyltransferase activity, transferring groups other than amino-acyl groups"/>
    <property type="evidence" value="ECO:0007669"/>
    <property type="project" value="InterPro"/>
</dbReference>
<dbReference type="PANTHER" id="PTHR43877:SF2">
    <property type="entry name" value="AMINOALKYLPHOSPHONATE N-ACETYLTRANSFERASE-RELATED"/>
    <property type="match status" value="1"/>
</dbReference>
<dbReference type="Gene3D" id="3.40.630.30">
    <property type="match status" value="1"/>
</dbReference>
<dbReference type="CDD" id="cd04301">
    <property type="entry name" value="NAT_SF"/>
    <property type="match status" value="1"/>
</dbReference>
<evidence type="ECO:0000259" key="3">
    <source>
        <dbReference type="PROSITE" id="PS51186"/>
    </source>
</evidence>
<reference evidence="4" key="1">
    <citation type="journal article" date="2023" name="BMC Genomics">
        <title>Chromosome-level genome assemblies of Cutaneotrichosporon spp. (Trichosporonales, Basidiomycota) reveal imbalanced evolution between nucleotide sequences and chromosome synteny.</title>
        <authorList>
            <person name="Kobayashi Y."/>
            <person name="Kayamori A."/>
            <person name="Aoki K."/>
            <person name="Shiwa Y."/>
            <person name="Matsutani M."/>
            <person name="Fujita N."/>
            <person name="Sugita T."/>
            <person name="Iwasaki W."/>
            <person name="Tanaka N."/>
            <person name="Takashima M."/>
        </authorList>
    </citation>
    <scope>NUCLEOTIDE SEQUENCE</scope>
    <source>
        <strain evidence="4">HIS019</strain>
    </source>
</reference>
<keyword evidence="2" id="KW-0012">Acyltransferase</keyword>
<dbReference type="EMBL" id="AP028216">
    <property type="protein sequence ID" value="BEI92910.1"/>
    <property type="molecule type" value="Genomic_DNA"/>
</dbReference>
<dbReference type="InterPro" id="IPR050832">
    <property type="entry name" value="Bact_Acetyltransf"/>
</dbReference>
<dbReference type="PIRSF" id="PIRSF028520">
    <property type="entry name" value="UCP028520"/>
    <property type="match status" value="1"/>
</dbReference>
<organism evidence="4 5">
    <name type="scientific">Cutaneotrichosporon cavernicola</name>
    <dbReference type="NCBI Taxonomy" id="279322"/>
    <lineage>
        <taxon>Eukaryota</taxon>
        <taxon>Fungi</taxon>
        <taxon>Dikarya</taxon>
        <taxon>Basidiomycota</taxon>
        <taxon>Agaricomycotina</taxon>
        <taxon>Tremellomycetes</taxon>
        <taxon>Trichosporonales</taxon>
        <taxon>Trichosporonaceae</taxon>
        <taxon>Cutaneotrichosporon</taxon>
    </lineage>
</organism>
<accession>A0AA48QX11</accession>
<dbReference type="RefSeq" id="XP_060458175.1">
    <property type="nucleotide sequence ID" value="XM_060601708.1"/>
</dbReference>
<sequence>MDIPRPIEPEDIPPLLALNNEHAQALSWQEPAQFDALLSTAFHTRTIGPLGAPAALLVAFDETAAYDNPNFRWLKAHFSTFVYIDRVVVAASAGGRGYARALYDDLRAASKTRLVCEINVHPPNPGSVAFHTKMGFREVGRAELDNGKTVAYFECTL</sequence>
<dbReference type="Proteomes" id="UP001233271">
    <property type="component" value="Chromosome 5"/>
</dbReference>
<dbReference type="KEGG" id="ccac:CcaHIS019_0505380"/>
<name>A0AA48QX11_9TREE</name>
<dbReference type="InterPro" id="IPR016890">
    <property type="entry name" value="UCP028520"/>
</dbReference>
<dbReference type="InterPro" id="IPR000182">
    <property type="entry name" value="GNAT_dom"/>
</dbReference>
<dbReference type="Pfam" id="PF00583">
    <property type="entry name" value="Acetyltransf_1"/>
    <property type="match status" value="1"/>
</dbReference>
<dbReference type="AlphaFoldDB" id="A0AA48QX11"/>
<dbReference type="InterPro" id="IPR016181">
    <property type="entry name" value="Acyl_CoA_acyltransferase"/>
</dbReference>
<dbReference type="PANTHER" id="PTHR43877">
    <property type="entry name" value="AMINOALKYLPHOSPHONATE N-ACETYLTRANSFERASE-RELATED-RELATED"/>
    <property type="match status" value="1"/>
</dbReference>
<proteinExistence type="predicted"/>